<keyword evidence="4" id="KW-0812">Transmembrane</keyword>
<feature type="transmembrane region" description="Helical" evidence="4">
    <location>
        <begin position="391"/>
        <end position="411"/>
    </location>
</feature>
<organism evidence="5 6">
    <name type="scientific">Schizothecium vesticola</name>
    <dbReference type="NCBI Taxonomy" id="314040"/>
    <lineage>
        <taxon>Eukaryota</taxon>
        <taxon>Fungi</taxon>
        <taxon>Dikarya</taxon>
        <taxon>Ascomycota</taxon>
        <taxon>Pezizomycotina</taxon>
        <taxon>Sordariomycetes</taxon>
        <taxon>Sordariomycetidae</taxon>
        <taxon>Sordariales</taxon>
        <taxon>Schizotheciaceae</taxon>
        <taxon>Schizothecium</taxon>
    </lineage>
</organism>
<comment type="caution">
    <text evidence="5">The sequence shown here is derived from an EMBL/GenBank/DDBJ whole genome shotgun (WGS) entry which is preliminary data.</text>
</comment>
<feature type="transmembrane region" description="Helical" evidence="4">
    <location>
        <begin position="135"/>
        <end position="156"/>
    </location>
</feature>
<dbReference type="InterPro" id="IPR036259">
    <property type="entry name" value="MFS_trans_sf"/>
</dbReference>
<gene>
    <name evidence="5" type="ORF">B0T18DRAFT_312493</name>
</gene>
<comment type="similarity">
    <text evidence="2">Belongs to the major facilitator superfamily. Monocarboxylate porter (TC 2.A.1.13) family.</text>
</comment>
<keyword evidence="4" id="KW-0472">Membrane</keyword>
<reference evidence="5" key="1">
    <citation type="submission" date="2023-06" db="EMBL/GenBank/DDBJ databases">
        <title>Genome-scale phylogeny and comparative genomics of the fungal order Sordariales.</title>
        <authorList>
            <consortium name="Lawrence Berkeley National Laboratory"/>
            <person name="Hensen N."/>
            <person name="Bonometti L."/>
            <person name="Westerberg I."/>
            <person name="Brannstrom I.O."/>
            <person name="Guillou S."/>
            <person name="Cros-Aarteil S."/>
            <person name="Calhoun S."/>
            <person name="Haridas S."/>
            <person name="Kuo A."/>
            <person name="Mondo S."/>
            <person name="Pangilinan J."/>
            <person name="Riley R."/>
            <person name="LaButti K."/>
            <person name="Andreopoulos B."/>
            <person name="Lipzen A."/>
            <person name="Chen C."/>
            <person name="Yanf M."/>
            <person name="Daum C."/>
            <person name="Ng V."/>
            <person name="Clum A."/>
            <person name="Steindorff A."/>
            <person name="Ohm R."/>
            <person name="Martin F."/>
            <person name="Silar P."/>
            <person name="Natvig D."/>
            <person name="Lalanne C."/>
            <person name="Gautier V."/>
            <person name="Ament-velasquez S.L."/>
            <person name="Kruys A."/>
            <person name="Hutchinson M.I."/>
            <person name="Powell A.J."/>
            <person name="Barry K."/>
            <person name="Miller A.N."/>
            <person name="Grigoriev I.V."/>
            <person name="Debuchy R."/>
            <person name="Gladieux P."/>
            <person name="Thoren M.H."/>
            <person name="Johannesson H."/>
        </authorList>
    </citation>
    <scope>NUCLEOTIDE SEQUENCE</scope>
    <source>
        <strain evidence="5">SMH3187-1</strain>
    </source>
</reference>
<dbReference type="PANTHER" id="PTHR11360">
    <property type="entry name" value="MONOCARBOXYLATE TRANSPORTER"/>
    <property type="match status" value="1"/>
</dbReference>
<dbReference type="SUPFAM" id="SSF103473">
    <property type="entry name" value="MFS general substrate transporter"/>
    <property type="match status" value="1"/>
</dbReference>
<feature type="transmembrane region" description="Helical" evidence="4">
    <location>
        <begin position="168"/>
        <end position="188"/>
    </location>
</feature>
<dbReference type="GO" id="GO:0022857">
    <property type="term" value="F:transmembrane transporter activity"/>
    <property type="evidence" value="ECO:0007669"/>
    <property type="project" value="InterPro"/>
</dbReference>
<dbReference type="Pfam" id="PF07690">
    <property type="entry name" value="MFS_1"/>
    <property type="match status" value="1"/>
</dbReference>
<accession>A0AA40F8Y1</accession>
<dbReference type="AlphaFoldDB" id="A0AA40F8Y1"/>
<feature type="transmembrane region" description="Helical" evidence="4">
    <location>
        <begin position="431"/>
        <end position="451"/>
    </location>
</feature>
<feature type="region of interest" description="Disordered" evidence="3">
    <location>
        <begin position="364"/>
        <end position="384"/>
    </location>
</feature>
<protein>
    <submittedName>
        <fullName evidence="5">Major facilitator superfamily domain-containing protein</fullName>
    </submittedName>
</protein>
<feature type="region of interest" description="Disordered" evidence="3">
    <location>
        <begin position="1"/>
        <end position="26"/>
    </location>
</feature>
<feature type="transmembrane region" description="Helical" evidence="4">
    <location>
        <begin position="334"/>
        <end position="356"/>
    </location>
</feature>
<evidence type="ECO:0000256" key="2">
    <source>
        <dbReference type="ARBA" id="ARBA00006727"/>
    </source>
</evidence>
<keyword evidence="6" id="KW-1185">Reference proteome</keyword>
<feature type="transmembrane region" description="Helical" evidence="4">
    <location>
        <begin position="79"/>
        <end position="98"/>
    </location>
</feature>
<dbReference type="Gene3D" id="1.20.1250.20">
    <property type="entry name" value="MFS general substrate transporter like domains"/>
    <property type="match status" value="2"/>
</dbReference>
<feature type="transmembrane region" description="Helical" evidence="4">
    <location>
        <begin position="281"/>
        <end position="302"/>
    </location>
</feature>
<evidence type="ECO:0000256" key="1">
    <source>
        <dbReference type="ARBA" id="ARBA00004141"/>
    </source>
</evidence>
<dbReference type="PANTHER" id="PTHR11360:SF287">
    <property type="entry name" value="MFS MONOCARBOXYLATE TRANSPORTER"/>
    <property type="match status" value="1"/>
</dbReference>
<evidence type="ECO:0000313" key="6">
    <source>
        <dbReference type="Proteomes" id="UP001172155"/>
    </source>
</evidence>
<evidence type="ECO:0000313" key="5">
    <source>
        <dbReference type="EMBL" id="KAK0753266.1"/>
    </source>
</evidence>
<keyword evidence="4" id="KW-1133">Transmembrane helix</keyword>
<dbReference type="EMBL" id="JAUKUD010000001">
    <property type="protein sequence ID" value="KAK0753266.1"/>
    <property type="molecule type" value="Genomic_DNA"/>
</dbReference>
<evidence type="ECO:0000256" key="3">
    <source>
        <dbReference type="SAM" id="MobiDB-lite"/>
    </source>
</evidence>
<proteinExistence type="inferred from homology"/>
<feature type="transmembrane region" description="Helical" evidence="4">
    <location>
        <begin position="39"/>
        <end position="59"/>
    </location>
</feature>
<sequence>MDSSTVELRPRETGPEESTCNDTRHEFPALPPVDGGKDAWLFLAACFVVEALIWGFPFAFGVFQNFYSTHEPFAGSNNIPIIGTCAMGIMYIDTPLVMGILQRFPNSARWFPLLGLTVMCLSLALSSFSTTVTHLIATQGVLYAIGGSIAYAPCIIYTDQWFVRRKGLAYGVMWSGTGLAGVVLPLLLETLLSRYGFATTLRIFGCVIFAASAPLVYFIKPRLPATHATAPVRQVFAFLRDPQFLCYQAFNVVEATGYFLPAIYLPSYAAAVLGASPTLSALSVLLLNVASVFGCIGMGGLIDRVHVTTCFLISSIGAAAGVFMLWGFSSSLPVLYVFAVVYGVSAGAFSSAWPGIMREVTRPRPEPAAGGGGATTGEEDRQRQRGDPNMVFAFLALGRGLGNLVSGPLSGALVKDLAWKGEAFSGYESGYGALIAFTGATAVCGGGSYLWKRLGWL</sequence>
<name>A0AA40F8Y1_9PEZI</name>
<evidence type="ECO:0000256" key="4">
    <source>
        <dbReference type="SAM" id="Phobius"/>
    </source>
</evidence>
<feature type="transmembrane region" description="Helical" evidence="4">
    <location>
        <begin position="309"/>
        <end position="328"/>
    </location>
</feature>
<feature type="transmembrane region" description="Helical" evidence="4">
    <location>
        <begin position="200"/>
        <end position="219"/>
    </location>
</feature>
<dbReference type="Proteomes" id="UP001172155">
    <property type="component" value="Unassembled WGS sequence"/>
</dbReference>
<feature type="transmembrane region" description="Helical" evidence="4">
    <location>
        <begin position="110"/>
        <end position="129"/>
    </location>
</feature>
<dbReference type="GO" id="GO:0016020">
    <property type="term" value="C:membrane"/>
    <property type="evidence" value="ECO:0007669"/>
    <property type="project" value="UniProtKB-SubCell"/>
</dbReference>
<comment type="subcellular location">
    <subcellularLocation>
        <location evidence="1">Membrane</location>
        <topology evidence="1">Multi-pass membrane protein</topology>
    </subcellularLocation>
</comment>
<dbReference type="InterPro" id="IPR011701">
    <property type="entry name" value="MFS"/>
</dbReference>
<dbReference type="InterPro" id="IPR050327">
    <property type="entry name" value="Proton-linked_MCT"/>
</dbReference>